<evidence type="ECO:0000313" key="1">
    <source>
        <dbReference type="EMBL" id="KAF0896325.1"/>
    </source>
</evidence>
<reference evidence="1 2" key="1">
    <citation type="submission" date="2019-11" db="EMBL/GenBank/DDBJ databases">
        <title>Whole genome sequence of Oryza granulata.</title>
        <authorList>
            <person name="Li W."/>
        </authorList>
    </citation>
    <scope>NUCLEOTIDE SEQUENCE [LARGE SCALE GENOMIC DNA]</scope>
    <source>
        <strain evidence="2">cv. Menghai</strain>
        <tissue evidence="1">Leaf</tissue>
    </source>
</reference>
<evidence type="ECO:0000313" key="2">
    <source>
        <dbReference type="Proteomes" id="UP000479710"/>
    </source>
</evidence>
<accession>A0A6G1C6P2</accession>
<dbReference type="GO" id="GO:0005975">
    <property type="term" value="P:carbohydrate metabolic process"/>
    <property type="evidence" value="ECO:0007669"/>
    <property type="project" value="InterPro"/>
</dbReference>
<comment type="caution">
    <text evidence="1">The sequence shown here is derived from an EMBL/GenBank/DDBJ whole genome shotgun (WGS) entry which is preliminary data.</text>
</comment>
<organism evidence="1 2">
    <name type="scientific">Oryza meyeriana var. granulata</name>
    <dbReference type="NCBI Taxonomy" id="110450"/>
    <lineage>
        <taxon>Eukaryota</taxon>
        <taxon>Viridiplantae</taxon>
        <taxon>Streptophyta</taxon>
        <taxon>Embryophyta</taxon>
        <taxon>Tracheophyta</taxon>
        <taxon>Spermatophyta</taxon>
        <taxon>Magnoliopsida</taxon>
        <taxon>Liliopsida</taxon>
        <taxon>Poales</taxon>
        <taxon>Poaceae</taxon>
        <taxon>BOP clade</taxon>
        <taxon>Oryzoideae</taxon>
        <taxon>Oryzeae</taxon>
        <taxon>Oryzinae</taxon>
        <taxon>Oryza</taxon>
        <taxon>Oryza meyeriana</taxon>
    </lineage>
</organism>
<proteinExistence type="predicted"/>
<keyword evidence="2" id="KW-1185">Reference proteome</keyword>
<sequence length="64" mass="7393">MSAGSRVKTVDQYYVGSKHSIQKWWRQNYGMIKDMVKGLISTGRLELIMGECACMMRWLCTTLT</sequence>
<dbReference type="AlphaFoldDB" id="A0A6G1C6P2"/>
<dbReference type="OrthoDB" id="10261055at2759"/>
<dbReference type="InterPro" id="IPR011330">
    <property type="entry name" value="Glyco_hydro/deAcase_b/a-brl"/>
</dbReference>
<protein>
    <submittedName>
        <fullName evidence="1">Uncharacterized protein</fullName>
    </submittedName>
</protein>
<dbReference type="EMBL" id="SPHZ02000010">
    <property type="protein sequence ID" value="KAF0896326.1"/>
    <property type="molecule type" value="Genomic_DNA"/>
</dbReference>
<dbReference type="EMBL" id="SPHZ02000010">
    <property type="protein sequence ID" value="KAF0896325.1"/>
    <property type="molecule type" value="Genomic_DNA"/>
</dbReference>
<name>A0A6G1C6P2_9ORYZ</name>
<dbReference type="Proteomes" id="UP000479710">
    <property type="component" value="Unassembled WGS sequence"/>
</dbReference>
<gene>
    <name evidence="1" type="ORF">E2562_021862</name>
</gene>
<dbReference type="SUPFAM" id="SSF88713">
    <property type="entry name" value="Glycoside hydrolase/deacetylase"/>
    <property type="match status" value="1"/>
</dbReference>